<evidence type="ECO:0000256" key="7">
    <source>
        <dbReference type="ARBA" id="ARBA00024033"/>
    </source>
</evidence>
<keyword evidence="2" id="KW-1003">Cell membrane</keyword>
<protein>
    <submittedName>
        <fullName evidence="10">Membrane protein</fullName>
    </submittedName>
</protein>
<dbReference type="OrthoDB" id="4099703at2"/>
<evidence type="ECO:0000256" key="1">
    <source>
        <dbReference type="ARBA" id="ARBA00004651"/>
    </source>
</evidence>
<comment type="subcellular location">
    <subcellularLocation>
        <location evidence="1">Cell membrane</location>
        <topology evidence="1">Multi-pass membrane protein</topology>
    </subcellularLocation>
</comment>
<keyword evidence="3" id="KW-0808">Transferase</keyword>
<keyword evidence="6 9" id="KW-0472">Membrane</keyword>
<feature type="region of interest" description="Disordered" evidence="8">
    <location>
        <begin position="408"/>
        <end position="433"/>
    </location>
</feature>
<dbReference type="RefSeq" id="WP_126638343.1">
    <property type="nucleotide sequence ID" value="NZ_BIFH01000020.1"/>
</dbReference>
<dbReference type="EMBL" id="BIFH01000020">
    <property type="protein sequence ID" value="GCD96271.1"/>
    <property type="molecule type" value="Genomic_DNA"/>
</dbReference>
<organism evidence="10 11">
    <name type="scientific">Embleya hyalina</name>
    <dbReference type="NCBI Taxonomy" id="516124"/>
    <lineage>
        <taxon>Bacteria</taxon>
        <taxon>Bacillati</taxon>
        <taxon>Actinomycetota</taxon>
        <taxon>Actinomycetes</taxon>
        <taxon>Kitasatosporales</taxon>
        <taxon>Streptomycetaceae</taxon>
        <taxon>Embleya</taxon>
    </lineage>
</organism>
<comment type="caution">
    <text evidence="10">The sequence shown here is derived from an EMBL/GenBank/DDBJ whole genome shotgun (WGS) entry which is preliminary data.</text>
</comment>
<evidence type="ECO:0000256" key="3">
    <source>
        <dbReference type="ARBA" id="ARBA00022679"/>
    </source>
</evidence>
<gene>
    <name evidence="10" type="ORF">EHYA_03956</name>
</gene>
<keyword evidence="4 9" id="KW-0812">Transmembrane</keyword>
<name>A0A401YNT6_9ACTN</name>
<evidence type="ECO:0000256" key="5">
    <source>
        <dbReference type="ARBA" id="ARBA00022989"/>
    </source>
</evidence>
<comment type="similarity">
    <text evidence="7">Belongs to the glycosyltransferase 87 family.</text>
</comment>
<keyword evidence="5 9" id="KW-1133">Transmembrane helix</keyword>
<feature type="transmembrane region" description="Helical" evidence="9">
    <location>
        <begin position="203"/>
        <end position="228"/>
    </location>
</feature>
<sequence length="433" mass="47024">MSLPSWHRARHPFRTPSSALWAVVLVWAATRAVLLLTAMEVVPNPWPFVTGDARAIYREWFHVLRSGTFPVDDVRWQYPPGAAGVLLLPGLLPFDYATSVYLLMLVADAAVVWLLARGVPRGVPPYGAALWVVAVPLLGPIILARYDLAVTAPTVAALVLITGRRADRHRLAGLLAGVATAIKLWPALIFVGLRGRRGPARVYAWALLGAAVVVLGFAAALPGAFAFLGYQRERGIEVESVFALPFHLASWCGWSGQVRESYGSLEFHGPYITAVGRLSLLASVLGFGWLLLWRVRARRFTATTAPDAALCAMLIFVTTSRVISPQYLVWLIGLAAVCLLRPDTTQRPVAVLLLCAMPLTTLEFPIWFGELLRSDPPAVLALTARNTLLVTATVMSARRLWRASRVVDDTTPAAPTTPPSPTDPHRSAAKSTV</sequence>
<dbReference type="InterPro" id="IPR018584">
    <property type="entry name" value="GT87"/>
</dbReference>
<reference evidence="10 11" key="1">
    <citation type="submission" date="2018-12" db="EMBL/GenBank/DDBJ databases">
        <title>Draft genome sequence of Embleya hyalina NBRC 13850T.</title>
        <authorList>
            <person name="Komaki H."/>
            <person name="Hosoyama A."/>
            <person name="Kimura A."/>
            <person name="Ichikawa N."/>
            <person name="Tamura T."/>
        </authorList>
    </citation>
    <scope>NUCLEOTIDE SEQUENCE [LARGE SCALE GENOMIC DNA]</scope>
    <source>
        <strain evidence="10 11">NBRC 13850</strain>
    </source>
</reference>
<feature type="transmembrane region" description="Helical" evidence="9">
    <location>
        <begin position="20"/>
        <end position="39"/>
    </location>
</feature>
<evidence type="ECO:0000256" key="2">
    <source>
        <dbReference type="ARBA" id="ARBA00022475"/>
    </source>
</evidence>
<proteinExistence type="inferred from homology"/>
<keyword evidence="11" id="KW-1185">Reference proteome</keyword>
<evidence type="ECO:0000313" key="10">
    <source>
        <dbReference type="EMBL" id="GCD96271.1"/>
    </source>
</evidence>
<dbReference type="Pfam" id="PF09594">
    <property type="entry name" value="GT87"/>
    <property type="match status" value="1"/>
</dbReference>
<dbReference type="Proteomes" id="UP000286931">
    <property type="component" value="Unassembled WGS sequence"/>
</dbReference>
<evidence type="ECO:0000256" key="6">
    <source>
        <dbReference type="ARBA" id="ARBA00023136"/>
    </source>
</evidence>
<evidence type="ECO:0000256" key="4">
    <source>
        <dbReference type="ARBA" id="ARBA00022692"/>
    </source>
</evidence>
<dbReference type="AlphaFoldDB" id="A0A401YNT6"/>
<feature type="transmembrane region" description="Helical" evidence="9">
    <location>
        <begin position="96"/>
        <end position="116"/>
    </location>
</feature>
<evidence type="ECO:0000256" key="9">
    <source>
        <dbReference type="SAM" id="Phobius"/>
    </source>
</evidence>
<feature type="transmembrane region" description="Helical" evidence="9">
    <location>
        <begin position="270"/>
        <end position="293"/>
    </location>
</feature>
<feature type="transmembrane region" description="Helical" evidence="9">
    <location>
        <begin position="171"/>
        <end position="191"/>
    </location>
</feature>
<accession>A0A401YNT6</accession>
<dbReference type="GO" id="GO:0016758">
    <property type="term" value="F:hexosyltransferase activity"/>
    <property type="evidence" value="ECO:0007669"/>
    <property type="project" value="InterPro"/>
</dbReference>
<feature type="transmembrane region" description="Helical" evidence="9">
    <location>
        <begin position="123"/>
        <end position="142"/>
    </location>
</feature>
<dbReference type="GO" id="GO:0005886">
    <property type="term" value="C:plasma membrane"/>
    <property type="evidence" value="ECO:0007669"/>
    <property type="project" value="UniProtKB-SubCell"/>
</dbReference>
<evidence type="ECO:0000256" key="8">
    <source>
        <dbReference type="SAM" id="MobiDB-lite"/>
    </source>
</evidence>
<evidence type="ECO:0000313" key="11">
    <source>
        <dbReference type="Proteomes" id="UP000286931"/>
    </source>
</evidence>